<evidence type="ECO:0000313" key="3">
    <source>
        <dbReference type="Proteomes" id="UP000001194"/>
    </source>
</evidence>
<accession>B0CPV6</accession>
<reference evidence="2 3" key="1">
    <citation type="journal article" date="2008" name="Nature">
        <title>The genome of Laccaria bicolor provides insights into mycorrhizal symbiosis.</title>
        <authorList>
            <person name="Martin F."/>
            <person name="Aerts A."/>
            <person name="Ahren D."/>
            <person name="Brun A."/>
            <person name="Danchin E.G.J."/>
            <person name="Duchaussoy F."/>
            <person name="Gibon J."/>
            <person name="Kohler A."/>
            <person name="Lindquist E."/>
            <person name="Pereda V."/>
            <person name="Salamov A."/>
            <person name="Shapiro H.J."/>
            <person name="Wuyts J."/>
            <person name="Blaudez D."/>
            <person name="Buee M."/>
            <person name="Brokstein P."/>
            <person name="Canbaeck B."/>
            <person name="Cohen D."/>
            <person name="Courty P.E."/>
            <person name="Coutinho P.M."/>
            <person name="Delaruelle C."/>
            <person name="Detter J.C."/>
            <person name="Deveau A."/>
            <person name="DiFazio S."/>
            <person name="Duplessis S."/>
            <person name="Fraissinet-Tachet L."/>
            <person name="Lucic E."/>
            <person name="Frey-Klett P."/>
            <person name="Fourrey C."/>
            <person name="Feussner I."/>
            <person name="Gay G."/>
            <person name="Grimwood J."/>
            <person name="Hoegger P.J."/>
            <person name="Jain P."/>
            <person name="Kilaru S."/>
            <person name="Labbe J."/>
            <person name="Lin Y.C."/>
            <person name="Legue V."/>
            <person name="Le Tacon F."/>
            <person name="Marmeisse R."/>
            <person name="Melayah D."/>
            <person name="Montanini B."/>
            <person name="Muratet M."/>
            <person name="Nehls U."/>
            <person name="Niculita-Hirzel H."/>
            <person name="Oudot-Le Secq M.P."/>
            <person name="Peter M."/>
            <person name="Quesneville H."/>
            <person name="Rajashekar B."/>
            <person name="Reich M."/>
            <person name="Rouhier N."/>
            <person name="Schmutz J."/>
            <person name="Yin T."/>
            <person name="Chalot M."/>
            <person name="Henrissat B."/>
            <person name="Kuees U."/>
            <person name="Lucas S."/>
            <person name="Van de Peer Y."/>
            <person name="Podila G.K."/>
            <person name="Polle A."/>
            <person name="Pukkila P.J."/>
            <person name="Richardson P.M."/>
            <person name="Rouze P."/>
            <person name="Sanders I.R."/>
            <person name="Stajich J.E."/>
            <person name="Tunlid A."/>
            <person name="Tuskan G."/>
            <person name="Grigoriev I.V."/>
        </authorList>
    </citation>
    <scope>NUCLEOTIDE SEQUENCE [LARGE SCALE GENOMIC DNA]</scope>
    <source>
        <strain evidence="3">S238N-H82 / ATCC MYA-4686</strain>
    </source>
</reference>
<evidence type="ECO:0000256" key="1">
    <source>
        <dbReference type="SAM" id="MobiDB-lite"/>
    </source>
</evidence>
<keyword evidence="3" id="KW-1185">Reference proteome</keyword>
<dbReference type="HOGENOM" id="CLU_2413609_0_0_1"/>
<dbReference type="RefSeq" id="XP_001874337.1">
    <property type="nucleotide sequence ID" value="XM_001874302.1"/>
</dbReference>
<dbReference type="EMBL" id="DS547091">
    <property type="protein sequence ID" value="EDR16129.1"/>
    <property type="molecule type" value="Genomic_DNA"/>
</dbReference>
<dbReference type="KEGG" id="lbc:LACBIDRAFT_301901"/>
<protein>
    <submittedName>
        <fullName evidence="2">Predicted protein</fullName>
    </submittedName>
</protein>
<sequence length="92" mass="10001">MSHNEREPFPKPGLKLASSTTSFVLRILNHIRNRTPFAATDLVPSSAHGTSHTGPTLLKSHHRHQIPMPLTPLVAYALTPMKISPSACPCAI</sequence>
<dbReference type="AlphaFoldDB" id="B0CPV6"/>
<dbReference type="Proteomes" id="UP000001194">
    <property type="component" value="Unassembled WGS sequence"/>
</dbReference>
<proteinExistence type="predicted"/>
<evidence type="ECO:0000313" key="2">
    <source>
        <dbReference type="EMBL" id="EDR16129.1"/>
    </source>
</evidence>
<dbReference type="OrthoDB" id="10547675at2759"/>
<dbReference type="GeneID" id="6068864"/>
<feature type="region of interest" description="Disordered" evidence="1">
    <location>
        <begin position="41"/>
        <end position="62"/>
    </location>
</feature>
<organism evidence="3">
    <name type="scientific">Laccaria bicolor (strain S238N-H82 / ATCC MYA-4686)</name>
    <name type="common">Bicoloured deceiver</name>
    <name type="synonym">Laccaria laccata var. bicolor</name>
    <dbReference type="NCBI Taxonomy" id="486041"/>
    <lineage>
        <taxon>Eukaryota</taxon>
        <taxon>Fungi</taxon>
        <taxon>Dikarya</taxon>
        <taxon>Basidiomycota</taxon>
        <taxon>Agaricomycotina</taxon>
        <taxon>Agaricomycetes</taxon>
        <taxon>Agaricomycetidae</taxon>
        <taxon>Agaricales</taxon>
        <taxon>Agaricineae</taxon>
        <taxon>Hydnangiaceae</taxon>
        <taxon>Laccaria</taxon>
    </lineage>
</organism>
<gene>
    <name evidence="2" type="ORF">LACBIDRAFT_301901</name>
</gene>
<name>B0CPV6_LACBS</name>
<dbReference type="InParanoid" id="B0CPV6"/>